<feature type="region of interest" description="Linear diubiquitin binding" evidence="5">
    <location>
        <begin position="466"/>
        <end position="468"/>
    </location>
</feature>
<dbReference type="PANTHER" id="PTHR33662">
    <property type="entry name" value="OTU DEUBIQUITINASE WITH LINEAR LINKAGE-SPECIFICITY A-RELATED"/>
    <property type="match status" value="1"/>
</dbReference>
<feature type="compositionally biased region" description="Polar residues" evidence="6">
    <location>
        <begin position="59"/>
        <end position="71"/>
    </location>
</feature>
<evidence type="ECO:0000256" key="3">
    <source>
        <dbReference type="ARBA" id="ARBA00022490"/>
    </source>
</evidence>
<feature type="region of interest" description="Linear diubiquitin binding" evidence="5">
    <location>
        <begin position="413"/>
        <end position="419"/>
    </location>
</feature>
<evidence type="ECO:0000256" key="6">
    <source>
        <dbReference type="SAM" id="MobiDB-lite"/>
    </source>
</evidence>
<dbReference type="GO" id="GO:0070431">
    <property type="term" value="P:nucleotide-binding oligomerization domain containing 2 signaling pathway"/>
    <property type="evidence" value="ECO:0007669"/>
    <property type="project" value="Ensembl"/>
</dbReference>
<dbReference type="GO" id="GO:0010803">
    <property type="term" value="P:regulation of tumor necrosis factor-mediated signaling pathway"/>
    <property type="evidence" value="ECO:0007669"/>
    <property type="project" value="Ensembl"/>
</dbReference>
<evidence type="ECO:0000256" key="4">
    <source>
        <dbReference type="PIRSR" id="PIRSR623237-1"/>
    </source>
</evidence>
<evidence type="ECO:0000256" key="5">
    <source>
        <dbReference type="PIRSR" id="PIRSR623237-2"/>
    </source>
</evidence>
<dbReference type="GeneID" id="114601017"/>
<comment type="similarity">
    <text evidence="2">Belongs to the peptidase C65 family. Otulin subfamily.</text>
</comment>
<dbReference type="InterPro" id="IPR023235">
    <property type="entry name" value="FAM105"/>
</dbReference>
<dbReference type="CTD" id="90268"/>
<dbReference type="Ensembl" id="ENSPMRT00000016307.1">
    <property type="protein sequence ID" value="ENSPMRP00000015264.1"/>
    <property type="gene ID" value="ENSPMRG00000010182.1"/>
</dbReference>
<dbReference type="GO" id="GO:0050728">
    <property type="term" value="P:negative regulation of inflammatory response"/>
    <property type="evidence" value="ECO:0007669"/>
    <property type="project" value="Ensembl"/>
</dbReference>
<dbReference type="GO" id="GO:0005737">
    <property type="term" value="C:cytoplasm"/>
    <property type="evidence" value="ECO:0007669"/>
    <property type="project" value="UniProtKB-SubCell"/>
</dbReference>
<reference evidence="7 8" key="1">
    <citation type="journal article" date="2019" name="Proc. Natl. Acad. Sci. U.S.A.">
        <title>Regulatory changes in pterin and carotenoid genes underlie balanced color polymorphisms in the wall lizard.</title>
        <authorList>
            <person name="Andrade P."/>
            <person name="Pinho C."/>
            <person name="Perez I de Lanuza G."/>
            <person name="Afonso S."/>
            <person name="Brejcha J."/>
            <person name="Rubin C.J."/>
            <person name="Wallerman O."/>
            <person name="Pereira P."/>
            <person name="Sabatino S.J."/>
            <person name="Bellati A."/>
            <person name="Pellitteri-Rosa D."/>
            <person name="Bosakova Z."/>
            <person name="Bunikis I."/>
            <person name="Carretero M.A."/>
            <person name="Feiner N."/>
            <person name="Marsik P."/>
            <person name="Pauperio F."/>
            <person name="Salvi D."/>
            <person name="Soler L."/>
            <person name="While G.M."/>
            <person name="Uller T."/>
            <person name="Font E."/>
            <person name="Andersson L."/>
            <person name="Carneiro M."/>
        </authorList>
    </citation>
    <scope>NUCLEOTIDE SEQUENCE</scope>
</reference>
<sequence length="482" mass="55057">MSADKDGQLCRPPDGRKTVLAAAEGNENKPTGPKPVPERQVCTSPGIATLTDNTKRFKLSSSQATQESPGMSQPMARKATGPSITAEEKRKKSIFGIQFSKNKKEKCTPHDKMSSISSSMSYKGSPAMTVKEDGDNCTKRIQTEVSKVSRPHQDNSHRSKENLPASLITSPMESSVDYEEDMYRDAEEIEREKVLLVCGTGSSDFPENKLSVEPEVGIMDYCQKEWRGTTSQAKCIRKGYEAVSQKFISIRRVRGDNYCAVRATLFQALSQAVQIPAWLKREDMMLLPEKLMEKYGWIAQWKLRQKWTSKVENLVDEIKDCLMLLKSKWKRMSEMKAFAERQVACDELFRSEEDEYKLYEAVKFLMLNTAIHLYEDNEKGKEVPVFAWLLFARDTSSNPSQLMENHLNQLGHTGGLEQVEMFLLAYALQHTIQVYRLYKYNTDEFITLYPNDPEEAWPIVTLITEDDRHYNIPARVCEETSL</sequence>
<dbReference type="Pfam" id="PF16218">
    <property type="entry name" value="Peptidase_C101"/>
    <property type="match status" value="1"/>
</dbReference>
<comment type="subcellular location">
    <subcellularLocation>
        <location evidence="1">Cytoplasm</location>
    </subcellularLocation>
</comment>
<dbReference type="GeneTree" id="ENSGT00390000009802"/>
<dbReference type="AlphaFoldDB" id="A0A670IUT0"/>
<evidence type="ECO:0000256" key="2">
    <source>
        <dbReference type="ARBA" id="ARBA00010267"/>
    </source>
</evidence>
<evidence type="ECO:0000313" key="7">
    <source>
        <dbReference type="Ensembl" id="ENSPMRP00000015264.1"/>
    </source>
</evidence>
<protein>
    <submittedName>
        <fullName evidence="7">OTU deubiquitinase with linear linkage specificity</fullName>
    </submittedName>
</protein>
<evidence type="ECO:0000313" key="8">
    <source>
        <dbReference type="Proteomes" id="UP000472272"/>
    </source>
</evidence>
<keyword evidence="3" id="KW-0963">Cytoplasm</keyword>
<feature type="region of interest" description="Disordered" evidence="6">
    <location>
        <begin position="1"/>
        <end position="41"/>
    </location>
</feature>
<proteinExistence type="inferred from homology"/>
<feature type="region of interest" description="Disordered" evidence="6">
    <location>
        <begin position="58"/>
        <end position="133"/>
    </location>
</feature>
<evidence type="ECO:0000256" key="1">
    <source>
        <dbReference type="ARBA" id="ARBA00004496"/>
    </source>
</evidence>
<feature type="active site" evidence="4">
    <location>
        <position position="469"/>
    </location>
</feature>
<feature type="region of interest" description="Linear diubiquitin binding" evidence="5">
    <location>
        <begin position="225"/>
        <end position="226"/>
    </location>
</feature>
<dbReference type="OrthoDB" id="6288034at2759"/>
<gene>
    <name evidence="7" type="primary">OTULIN</name>
</gene>
<dbReference type="GO" id="GO:0045087">
    <property type="term" value="P:innate immune response"/>
    <property type="evidence" value="ECO:0007669"/>
    <property type="project" value="Ensembl"/>
</dbReference>
<feature type="region of interest" description="Linear diubiquitin binding" evidence="5">
    <location>
        <begin position="254"/>
        <end position="256"/>
    </location>
</feature>
<keyword evidence="8" id="KW-1185">Reference proteome</keyword>
<dbReference type="InterPro" id="IPR023237">
    <property type="entry name" value="Otulin"/>
</dbReference>
<dbReference type="GO" id="GO:0004843">
    <property type="term" value="F:cysteine-type deubiquitinase activity"/>
    <property type="evidence" value="ECO:0007669"/>
    <property type="project" value="Ensembl"/>
</dbReference>
<reference evidence="7" key="3">
    <citation type="submission" date="2025-09" db="UniProtKB">
        <authorList>
            <consortium name="Ensembl"/>
        </authorList>
    </citation>
    <scope>IDENTIFICATION</scope>
</reference>
<dbReference type="Proteomes" id="UP000472272">
    <property type="component" value="Chromosome 7"/>
</dbReference>
<reference evidence="7" key="2">
    <citation type="submission" date="2025-08" db="UniProtKB">
        <authorList>
            <consortium name="Ensembl"/>
        </authorList>
    </citation>
    <scope>IDENTIFICATION</scope>
</reference>
<feature type="active site" description="Nucleophile" evidence="4">
    <location>
        <position position="259"/>
    </location>
</feature>
<feature type="active site" evidence="4">
    <location>
        <position position="256"/>
    </location>
</feature>
<accession>A0A670IUT0</accession>
<dbReference type="OMA" id="CAFRATL"/>
<name>A0A670IUT0_PODMU</name>
<dbReference type="PANTHER" id="PTHR33662:SF2">
    <property type="entry name" value="UBIQUITIN THIOESTERASE OTULIN"/>
    <property type="match status" value="1"/>
</dbReference>
<dbReference type="RefSeq" id="XP_028593791.1">
    <property type="nucleotide sequence ID" value="XM_028737958.1"/>
</dbReference>
<dbReference type="PRINTS" id="PR02057">
    <property type="entry name" value="PROTEINF105B"/>
</dbReference>
<feature type="compositionally biased region" description="Basic and acidic residues" evidence="6">
    <location>
        <begin position="1"/>
        <end position="17"/>
    </location>
</feature>
<feature type="site" description="Linear diubiquitin binding" evidence="5">
    <location>
        <position position="444"/>
    </location>
</feature>
<organism evidence="7 8">
    <name type="scientific">Podarcis muralis</name>
    <name type="common">Wall lizard</name>
    <name type="synonym">Lacerta muralis</name>
    <dbReference type="NCBI Taxonomy" id="64176"/>
    <lineage>
        <taxon>Eukaryota</taxon>
        <taxon>Metazoa</taxon>
        <taxon>Chordata</taxon>
        <taxon>Craniata</taxon>
        <taxon>Vertebrata</taxon>
        <taxon>Euteleostomi</taxon>
        <taxon>Lepidosauria</taxon>
        <taxon>Squamata</taxon>
        <taxon>Bifurcata</taxon>
        <taxon>Unidentata</taxon>
        <taxon>Episquamata</taxon>
        <taxon>Laterata</taxon>
        <taxon>Lacertibaenia</taxon>
        <taxon>Lacertidae</taxon>
        <taxon>Podarcis</taxon>
    </lineage>
</organism>
<dbReference type="PRINTS" id="PR02055">
    <property type="entry name" value="PROTEINF105"/>
</dbReference>
<dbReference type="GO" id="GO:1990108">
    <property type="term" value="P:protein linear deubiquitination"/>
    <property type="evidence" value="ECO:0007669"/>
    <property type="project" value="Ensembl"/>
</dbReference>